<evidence type="ECO:0000256" key="7">
    <source>
        <dbReference type="ARBA" id="ARBA00022989"/>
    </source>
</evidence>
<evidence type="ECO:0000256" key="4">
    <source>
        <dbReference type="ARBA" id="ARBA00022692"/>
    </source>
</evidence>
<protein>
    <submittedName>
        <fullName evidence="12">Uncharacterized protein LOC100203026 isoform X4</fullName>
    </submittedName>
</protein>
<dbReference type="InterPro" id="IPR003439">
    <property type="entry name" value="ABC_transporter-like_ATP-bd"/>
</dbReference>
<evidence type="ECO:0000256" key="5">
    <source>
        <dbReference type="ARBA" id="ARBA00022741"/>
    </source>
</evidence>
<feature type="transmembrane region" description="Helical" evidence="9">
    <location>
        <begin position="469"/>
        <end position="491"/>
    </location>
</feature>
<feature type="domain" description="ABC transporter" evidence="10">
    <location>
        <begin position="12"/>
        <end position="253"/>
    </location>
</feature>
<feature type="transmembrane region" description="Helical" evidence="9">
    <location>
        <begin position="359"/>
        <end position="380"/>
    </location>
</feature>
<evidence type="ECO:0000313" key="12">
    <source>
        <dbReference type="RefSeq" id="XP_065649302.1"/>
    </source>
</evidence>
<comment type="subcellular location">
    <subcellularLocation>
        <location evidence="1">Membrane</location>
        <topology evidence="1">Multi-pass membrane protein</topology>
    </subcellularLocation>
</comment>
<feature type="transmembrane region" description="Helical" evidence="9">
    <location>
        <begin position="445"/>
        <end position="463"/>
    </location>
</feature>
<dbReference type="SUPFAM" id="SSF52540">
    <property type="entry name" value="P-loop containing nucleoside triphosphate hydrolases"/>
    <property type="match status" value="1"/>
</dbReference>
<dbReference type="InterPro" id="IPR013525">
    <property type="entry name" value="ABC2_TM"/>
</dbReference>
<evidence type="ECO:0000256" key="3">
    <source>
        <dbReference type="ARBA" id="ARBA00022448"/>
    </source>
</evidence>
<dbReference type="Pfam" id="PF00005">
    <property type="entry name" value="ABC_tran"/>
    <property type="match status" value="1"/>
</dbReference>
<keyword evidence="6" id="KW-0067">ATP-binding</keyword>
<dbReference type="InterPro" id="IPR050352">
    <property type="entry name" value="ABCG_transporters"/>
</dbReference>
<dbReference type="Gene3D" id="3.40.50.300">
    <property type="entry name" value="P-loop containing nucleotide triphosphate hydrolases"/>
    <property type="match status" value="1"/>
</dbReference>
<dbReference type="Proteomes" id="UP001652625">
    <property type="component" value="Chromosome 03"/>
</dbReference>
<name>A0ABM4BJS1_HYDVU</name>
<dbReference type="PANTHER" id="PTHR48041:SF63">
    <property type="entry name" value="EARLY GENE AT 23, ISOFORM C"/>
    <property type="match status" value="1"/>
</dbReference>
<accession>A0ABM4BJS1</accession>
<feature type="transmembrane region" description="Helical" evidence="9">
    <location>
        <begin position="503"/>
        <end position="520"/>
    </location>
</feature>
<evidence type="ECO:0000256" key="8">
    <source>
        <dbReference type="ARBA" id="ARBA00023136"/>
    </source>
</evidence>
<dbReference type="Pfam" id="PF01061">
    <property type="entry name" value="ABC2_membrane"/>
    <property type="match status" value="1"/>
</dbReference>
<feature type="transmembrane region" description="Helical" evidence="9">
    <location>
        <begin position="595"/>
        <end position="613"/>
    </location>
</feature>
<keyword evidence="11" id="KW-1185">Reference proteome</keyword>
<gene>
    <name evidence="12" type="primary">LOC100203026</name>
</gene>
<dbReference type="RefSeq" id="XP_065649302.1">
    <property type="nucleotide sequence ID" value="XM_065793230.1"/>
</dbReference>
<keyword evidence="7 9" id="KW-1133">Transmembrane helix</keyword>
<keyword evidence="4 9" id="KW-0812">Transmembrane</keyword>
<dbReference type="InterPro" id="IPR027417">
    <property type="entry name" value="P-loop_NTPase"/>
</dbReference>
<dbReference type="Pfam" id="PF19055">
    <property type="entry name" value="ABC2_membrane_7"/>
    <property type="match status" value="1"/>
</dbReference>
<dbReference type="PROSITE" id="PS50893">
    <property type="entry name" value="ABC_TRANSPORTER_2"/>
    <property type="match status" value="1"/>
</dbReference>
<reference evidence="12" key="1">
    <citation type="submission" date="2025-08" db="UniProtKB">
        <authorList>
            <consortium name="RefSeq"/>
        </authorList>
    </citation>
    <scope>IDENTIFICATION</scope>
</reference>
<keyword evidence="5" id="KW-0547">Nucleotide-binding</keyword>
<evidence type="ECO:0000256" key="6">
    <source>
        <dbReference type="ARBA" id="ARBA00022840"/>
    </source>
</evidence>
<proteinExistence type="inferred from homology"/>
<keyword evidence="8 9" id="KW-0472">Membrane</keyword>
<organism evidence="11 12">
    <name type="scientific">Hydra vulgaris</name>
    <name type="common">Hydra</name>
    <name type="synonym">Hydra attenuata</name>
    <dbReference type="NCBI Taxonomy" id="6087"/>
    <lineage>
        <taxon>Eukaryota</taxon>
        <taxon>Metazoa</taxon>
        <taxon>Cnidaria</taxon>
        <taxon>Hydrozoa</taxon>
        <taxon>Hydroidolina</taxon>
        <taxon>Anthoathecata</taxon>
        <taxon>Aplanulata</taxon>
        <taxon>Hydridae</taxon>
        <taxon>Hydra</taxon>
    </lineage>
</organism>
<sequence length="620" mass="70382">MAAFRNKEEICIKFIDLHVRVGSKDILKNVCGEINPGEVFAIMGPSGAGKSSLLNLLAGRKRKGVLSGGLILINGENYSKLLRRKIGYVMQEDIFFPNLTIRQTLEFVGKIRLPDSMKWCEKLAVVDKVIDDLGLRKCENTVIGDSHNPHGCSGGERKRCSIAVELITNPACIILDEPTTGLDSSTAFNLIKTLKNLALKENHAICVTIHQPSSQVFHMFDKLMLLCNGTVMFFGKNAHVLPFFESIGLSVYPNWNPADFFIEKLKKTDVQAKMIEGFKMFQSNMVQESNCVATEIIHNAFENNANDKCKIADIQVDNQTQATRKYSQIEIVRNKWPTSYQTQVLALWNRSFVQSKGDIFNAVYFTQAILACIIIGLLWFNTPYDADSSVDREGSIFFVMTYLFIEVAFGTIFSFPFENKVIAKERAAGMYHLSAFYTVKNTVDLSILVVPQLMIYTITYWVIGLNRSPIFLLGLLNVFLMTAVSQSVGLIIGGSVKSLHKCILFFVIIGIGGQPLAGFFTKKLPTWLSWIRYISVYTYFYNVFIRMEFEYAQEVFKCTTNSEYRECFYNNRTNITGPELLSYIDPIPLNIPQTIGFIIFLTFFLRVVFYYVLKYCRKTK</sequence>
<dbReference type="GeneID" id="100203026"/>
<evidence type="ECO:0000256" key="9">
    <source>
        <dbReference type="SAM" id="Phobius"/>
    </source>
</evidence>
<keyword evidence="3" id="KW-0813">Transport</keyword>
<evidence type="ECO:0000256" key="2">
    <source>
        <dbReference type="ARBA" id="ARBA00005814"/>
    </source>
</evidence>
<dbReference type="PANTHER" id="PTHR48041">
    <property type="entry name" value="ABC TRANSPORTER G FAMILY MEMBER 28"/>
    <property type="match status" value="1"/>
</dbReference>
<evidence type="ECO:0000259" key="10">
    <source>
        <dbReference type="PROSITE" id="PS50893"/>
    </source>
</evidence>
<dbReference type="InterPro" id="IPR003593">
    <property type="entry name" value="AAA+_ATPase"/>
</dbReference>
<dbReference type="CDD" id="cd03213">
    <property type="entry name" value="ABCG_EPDR"/>
    <property type="match status" value="1"/>
</dbReference>
<feature type="transmembrane region" description="Helical" evidence="9">
    <location>
        <begin position="395"/>
        <end position="417"/>
    </location>
</feature>
<dbReference type="InterPro" id="IPR043926">
    <property type="entry name" value="ABCG_dom"/>
</dbReference>
<evidence type="ECO:0000256" key="1">
    <source>
        <dbReference type="ARBA" id="ARBA00004141"/>
    </source>
</evidence>
<comment type="similarity">
    <text evidence="2">Belongs to the ABC transporter superfamily. ABCG family. Eye pigment precursor importer (TC 3.A.1.204) subfamily.</text>
</comment>
<dbReference type="SMART" id="SM00382">
    <property type="entry name" value="AAA"/>
    <property type="match status" value="1"/>
</dbReference>
<evidence type="ECO:0000313" key="11">
    <source>
        <dbReference type="Proteomes" id="UP001652625"/>
    </source>
</evidence>